<dbReference type="EMBL" id="AC149491">
    <property type="protein sequence ID" value="ABD32332.1"/>
    <property type="molecule type" value="Genomic_DNA"/>
</dbReference>
<feature type="region of interest" description="Disordered" evidence="1">
    <location>
        <begin position="1"/>
        <end position="82"/>
    </location>
</feature>
<dbReference type="AlphaFoldDB" id="Q2HU09"/>
<evidence type="ECO:0000313" key="2">
    <source>
        <dbReference type="EMBL" id="ABD32332.1"/>
    </source>
</evidence>
<accession>Q2HU09</accession>
<name>Q2HU09_MEDTR</name>
<evidence type="ECO:0000256" key="1">
    <source>
        <dbReference type="SAM" id="MobiDB-lite"/>
    </source>
</evidence>
<feature type="compositionally biased region" description="Polar residues" evidence="1">
    <location>
        <begin position="1"/>
        <end position="19"/>
    </location>
</feature>
<reference evidence="2" key="2">
    <citation type="submission" date="2007-03" db="EMBL/GenBank/DDBJ databases">
        <authorList>
            <consortium name="The International Medicago Genome Annotation Group"/>
        </authorList>
    </citation>
    <scope>NUCLEOTIDE SEQUENCE</scope>
</reference>
<feature type="compositionally biased region" description="Basic residues" evidence="1">
    <location>
        <begin position="36"/>
        <end position="46"/>
    </location>
</feature>
<organism evidence="2">
    <name type="scientific">Medicago truncatula</name>
    <name type="common">Barrel medic</name>
    <name type="synonym">Medicago tribuloides</name>
    <dbReference type="NCBI Taxonomy" id="3880"/>
    <lineage>
        <taxon>Eukaryota</taxon>
        <taxon>Viridiplantae</taxon>
        <taxon>Streptophyta</taxon>
        <taxon>Embryophyta</taxon>
        <taxon>Tracheophyta</taxon>
        <taxon>Spermatophyta</taxon>
        <taxon>Magnoliopsida</taxon>
        <taxon>eudicotyledons</taxon>
        <taxon>Gunneridae</taxon>
        <taxon>Pentapetalae</taxon>
        <taxon>rosids</taxon>
        <taxon>fabids</taxon>
        <taxon>Fabales</taxon>
        <taxon>Fabaceae</taxon>
        <taxon>Papilionoideae</taxon>
        <taxon>50 kb inversion clade</taxon>
        <taxon>NPAAA clade</taxon>
        <taxon>Hologalegina</taxon>
        <taxon>IRL clade</taxon>
        <taxon>Trifolieae</taxon>
        <taxon>Medicago</taxon>
    </lineage>
</organism>
<reference evidence="2" key="1">
    <citation type="submission" date="2004-06" db="EMBL/GenBank/DDBJ databases">
        <authorList>
            <person name="Town C.D."/>
        </authorList>
    </citation>
    <scope>NUCLEOTIDE SEQUENCE</scope>
</reference>
<protein>
    <submittedName>
        <fullName evidence="2">Uncharacterized protein</fullName>
    </submittedName>
</protein>
<feature type="compositionally biased region" description="Basic and acidic residues" evidence="1">
    <location>
        <begin position="52"/>
        <end position="64"/>
    </location>
</feature>
<gene>
    <name evidence="2" type="ORF">MtrDRAFT_AC149491g17v2</name>
</gene>
<sequence length="111" mass="12687">MNRTKNQILNPGNHNQDYQTKTESRNHTTTQLHLPGTKRKQTKTKTKNTPSDTHEKNSLSRREATNPATNNATSRLIELQKGQPQRLHLDWKGSYGGGNFFLASELLEQNF</sequence>
<proteinExistence type="predicted"/>